<comment type="cofactor">
    <cofactor evidence="2 7">
        <name>NAD(+)</name>
        <dbReference type="ChEBI" id="CHEBI:57540"/>
    </cofactor>
</comment>
<evidence type="ECO:0000256" key="3">
    <source>
        <dbReference type="ARBA" id="ARBA00004947"/>
    </source>
</evidence>
<dbReference type="PANTHER" id="PTHR43725:SF47">
    <property type="entry name" value="UDP-GLUCOSE 4-EPIMERASE"/>
    <property type="match status" value="1"/>
</dbReference>
<dbReference type="GO" id="GO:0006012">
    <property type="term" value="P:galactose metabolic process"/>
    <property type="evidence" value="ECO:0007669"/>
    <property type="project" value="UniProtKB-UniPathway"/>
</dbReference>
<gene>
    <name evidence="9" type="ORF">PINE0816_LOCUS10212</name>
</gene>
<comment type="pathway">
    <text evidence="3 7">Carbohydrate metabolism; galactose metabolism.</text>
</comment>
<dbReference type="InterPro" id="IPR005886">
    <property type="entry name" value="UDP_G4E"/>
</dbReference>
<dbReference type="EC" id="5.1.3.2" evidence="4 7"/>
<evidence type="ECO:0000256" key="2">
    <source>
        <dbReference type="ARBA" id="ARBA00001911"/>
    </source>
</evidence>
<dbReference type="NCBIfam" id="TIGR01179">
    <property type="entry name" value="galE"/>
    <property type="match status" value="1"/>
</dbReference>
<evidence type="ECO:0000256" key="5">
    <source>
        <dbReference type="ARBA" id="ARBA00023027"/>
    </source>
</evidence>
<dbReference type="Gene3D" id="3.90.25.10">
    <property type="entry name" value="UDP-galactose 4-epimerase, domain 1"/>
    <property type="match status" value="1"/>
</dbReference>
<dbReference type="PANTHER" id="PTHR43725">
    <property type="entry name" value="UDP-GLUCOSE 4-EPIMERASE"/>
    <property type="match status" value="1"/>
</dbReference>
<dbReference type="EMBL" id="HBEL01021856">
    <property type="protein sequence ID" value="CAD8414079.1"/>
    <property type="molecule type" value="Transcribed_RNA"/>
</dbReference>
<dbReference type="CDD" id="cd05247">
    <property type="entry name" value="UDP_G4E_1_SDR_e"/>
    <property type="match status" value="1"/>
</dbReference>
<dbReference type="PRINTS" id="PR01713">
    <property type="entry name" value="NUCEPIMERASE"/>
</dbReference>
<evidence type="ECO:0000256" key="6">
    <source>
        <dbReference type="ARBA" id="ARBA00023235"/>
    </source>
</evidence>
<sequence length="363" mass="40376">MTKTVLVTGGCGYIGSHTVVCLLQSPEEYNVVVVDNLCNSSEISLDRVCEIVGLSEEDRKIRLRFYNVDMCDEEKFEKVFLEECAEIKFEACIHFAGLKAVGESVEIPLKYYSNNLISTFNLLSILDKHSLCKNFVFSSSATVYGDADGKMPITEETPAGGRKVSNAYGRTKSMIEDVLADFQKSSKEWSITILRYFNPIGSHPSGLIGEDPNGIPNNLMPYVSQVAVGRRPHLTIFGKDYETHDGTGVRDYIHVVDLAEGHLSAIKYMSKNQTTAENPGQYKVFNLGTGNGYSVLDMVKAMEKACGHELKYVFGERREGDIGVCYADASLAKTELGWSAERDLDVMCADLWRWQSKNPNGFQ</sequence>
<evidence type="ECO:0000256" key="1">
    <source>
        <dbReference type="ARBA" id="ARBA00000083"/>
    </source>
</evidence>
<organism evidence="9">
    <name type="scientific">Proboscia inermis</name>
    <dbReference type="NCBI Taxonomy" id="420281"/>
    <lineage>
        <taxon>Eukaryota</taxon>
        <taxon>Sar</taxon>
        <taxon>Stramenopiles</taxon>
        <taxon>Ochrophyta</taxon>
        <taxon>Bacillariophyta</taxon>
        <taxon>Coscinodiscophyceae</taxon>
        <taxon>Rhizosoleniophycidae</taxon>
        <taxon>Rhizosoleniales</taxon>
        <taxon>Rhizosoleniaceae</taxon>
        <taxon>Proboscia</taxon>
    </lineage>
</organism>
<feature type="domain" description="NAD(P)-binding" evidence="8">
    <location>
        <begin position="6"/>
        <end position="350"/>
    </location>
</feature>
<dbReference type="UniPathway" id="UPA00214"/>
<dbReference type="NCBIfam" id="NF007956">
    <property type="entry name" value="PRK10675.1"/>
    <property type="match status" value="1"/>
</dbReference>
<dbReference type="Pfam" id="PF16363">
    <property type="entry name" value="GDP_Man_Dehyd"/>
    <property type="match status" value="1"/>
</dbReference>
<evidence type="ECO:0000313" key="9">
    <source>
        <dbReference type="EMBL" id="CAD8414079.1"/>
    </source>
</evidence>
<proteinExistence type="inferred from homology"/>
<name>A0A7S0C6C9_9STRA</name>
<dbReference type="GO" id="GO:0003978">
    <property type="term" value="F:UDP-glucose 4-epimerase activity"/>
    <property type="evidence" value="ECO:0007669"/>
    <property type="project" value="UniProtKB-UniRule"/>
</dbReference>
<dbReference type="GO" id="GO:0005829">
    <property type="term" value="C:cytosol"/>
    <property type="evidence" value="ECO:0007669"/>
    <property type="project" value="TreeGrafter"/>
</dbReference>
<dbReference type="InterPro" id="IPR036291">
    <property type="entry name" value="NAD(P)-bd_dom_sf"/>
</dbReference>
<dbReference type="SUPFAM" id="SSF51735">
    <property type="entry name" value="NAD(P)-binding Rossmann-fold domains"/>
    <property type="match status" value="1"/>
</dbReference>
<evidence type="ECO:0000259" key="8">
    <source>
        <dbReference type="Pfam" id="PF16363"/>
    </source>
</evidence>
<evidence type="ECO:0000256" key="7">
    <source>
        <dbReference type="RuleBase" id="RU366046"/>
    </source>
</evidence>
<keyword evidence="5 7" id="KW-0520">NAD</keyword>
<keyword evidence="6 7" id="KW-0413">Isomerase</keyword>
<keyword evidence="7" id="KW-0119">Carbohydrate metabolism</keyword>
<protein>
    <recommendedName>
        <fullName evidence="4 7">UDP-glucose 4-epimerase</fullName>
        <ecNumber evidence="4 7">5.1.3.2</ecNumber>
    </recommendedName>
</protein>
<evidence type="ECO:0000256" key="4">
    <source>
        <dbReference type="ARBA" id="ARBA00013189"/>
    </source>
</evidence>
<dbReference type="Gene3D" id="3.40.50.720">
    <property type="entry name" value="NAD(P)-binding Rossmann-like Domain"/>
    <property type="match status" value="1"/>
</dbReference>
<dbReference type="InterPro" id="IPR016040">
    <property type="entry name" value="NAD(P)-bd_dom"/>
</dbReference>
<reference evidence="9" key="1">
    <citation type="submission" date="2021-01" db="EMBL/GenBank/DDBJ databases">
        <authorList>
            <person name="Corre E."/>
            <person name="Pelletier E."/>
            <person name="Niang G."/>
            <person name="Scheremetjew M."/>
            <person name="Finn R."/>
            <person name="Kale V."/>
            <person name="Holt S."/>
            <person name="Cochrane G."/>
            <person name="Meng A."/>
            <person name="Brown T."/>
            <person name="Cohen L."/>
        </authorList>
    </citation>
    <scope>NUCLEOTIDE SEQUENCE</scope>
    <source>
        <strain evidence="9">CCAP1064/1</strain>
    </source>
</reference>
<dbReference type="AlphaFoldDB" id="A0A7S0C6C9"/>
<comment type="catalytic activity">
    <reaction evidence="1 7">
        <text>UDP-alpha-D-glucose = UDP-alpha-D-galactose</text>
        <dbReference type="Rhea" id="RHEA:22168"/>
        <dbReference type="ChEBI" id="CHEBI:58885"/>
        <dbReference type="ChEBI" id="CHEBI:66914"/>
        <dbReference type="EC" id="5.1.3.2"/>
    </reaction>
</comment>
<accession>A0A7S0C6C9</accession>
<comment type="subunit">
    <text evidence="7">Homodimer.</text>
</comment>
<comment type="similarity">
    <text evidence="7">Belongs to the NAD(P)-dependent epimerase/dehydratase family.</text>
</comment>